<sequence length="200" mass="20824">MSITNFILCALLLWSPLVLVDAKPASSMLAKRGIFHVTLCVKQDAAQACKDGWSGCCTQCCKHVVADDMPGTANREDWNDACECHVAIDSPPAPVSTPPVIIPPPAIITPTPPAPPPASNGSSSGWAYSVANVTLTAVPVAYSGAPPPGTTTYYVHNPVAGMANQAYFVTGLNPGGPLSLTYGPPPPDTIIYYVPNPTHS</sequence>
<feature type="chain" id="PRO_5003320951" description="Secreted protein" evidence="1">
    <location>
        <begin position="23"/>
        <end position="200"/>
    </location>
</feature>
<protein>
    <recommendedName>
        <fullName evidence="4">Secreted protein</fullName>
    </recommendedName>
</protein>
<dbReference type="KEGG" id="mlr:MELLADRAFT_88082"/>
<feature type="signal peptide" evidence="1">
    <location>
        <begin position="1"/>
        <end position="22"/>
    </location>
</feature>
<reference evidence="3" key="1">
    <citation type="journal article" date="2011" name="Proc. Natl. Acad. Sci. U.S.A.">
        <title>Obligate biotrophy features unraveled by the genomic analysis of rust fungi.</title>
        <authorList>
            <person name="Duplessis S."/>
            <person name="Cuomo C.A."/>
            <person name="Lin Y.-C."/>
            <person name="Aerts A."/>
            <person name="Tisserant E."/>
            <person name="Veneault-Fourrey C."/>
            <person name="Joly D.L."/>
            <person name="Hacquard S."/>
            <person name="Amselem J."/>
            <person name="Cantarel B.L."/>
            <person name="Chiu R."/>
            <person name="Coutinho P.M."/>
            <person name="Feau N."/>
            <person name="Field M."/>
            <person name="Frey P."/>
            <person name="Gelhaye E."/>
            <person name="Goldberg J."/>
            <person name="Grabherr M.G."/>
            <person name="Kodira C.D."/>
            <person name="Kohler A."/>
            <person name="Kuees U."/>
            <person name="Lindquist E.A."/>
            <person name="Lucas S.M."/>
            <person name="Mago R."/>
            <person name="Mauceli E."/>
            <person name="Morin E."/>
            <person name="Murat C."/>
            <person name="Pangilinan J.L."/>
            <person name="Park R."/>
            <person name="Pearson M."/>
            <person name="Quesneville H."/>
            <person name="Rouhier N."/>
            <person name="Sakthikumar S."/>
            <person name="Salamov A.A."/>
            <person name="Schmutz J."/>
            <person name="Selles B."/>
            <person name="Shapiro H."/>
            <person name="Tanguay P."/>
            <person name="Tuskan G.A."/>
            <person name="Henrissat B."/>
            <person name="Van de Peer Y."/>
            <person name="Rouze P."/>
            <person name="Ellis J.G."/>
            <person name="Dodds P.N."/>
            <person name="Schein J.E."/>
            <person name="Zhong S."/>
            <person name="Hamelin R.C."/>
            <person name="Grigoriev I.V."/>
            <person name="Szabo L.J."/>
            <person name="Martin F."/>
        </authorList>
    </citation>
    <scope>NUCLEOTIDE SEQUENCE [LARGE SCALE GENOMIC DNA]</scope>
    <source>
        <strain evidence="3">98AG31 / pathotype 3-4-7</strain>
    </source>
</reference>
<dbReference type="Proteomes" id="UP000001072">
    <property type="component" value="Unassembled WGS sequence"/>
</dbReference>
<dbReference type="HOGENOM" id="CLU_1366506_0_0_1"/>
<keyword evidence="1" id="KW-0732">Signal</keyword>
<dbReference type="VEuPathDB" id="FungiDB:MELLADRAFT_88082"/>
<dbReference type="AlphaFoldDB" id="F4RQD5"/>
<dbReference type="InParanoid" id="F4RQD5"/>
<proteinExistence type="predicted"/>
<dbReference type="GeneID" id="18934755"/>
<dbReference type="OrthoDB" id="10321942at2759"/>
<evidence type="ECO:0000313" key="3">
    <source>
        <dbReference type="Proteomes" id="UP000001072"/>
    </source>
</evidence>
<accession>F4RQD5</accession>
<evidence type="ECO:0000313" key="2">
    <source>
        <dbReference type="EMBL" id="EGG05388.1"/>
    </source>
</evidence>
<dbReference type="RefSeq" id="XP_007411310.1">
    <property type="nucleotide sequence ID" value="XM_007411248.1"/>
</dbReference>
<gene>
    <name evidence="2" type="ORF">MELLADRAFT_88082</name>
</gene>
<name>F4RQD5_MELLP</name>
<evidence type="ECO:0000256" key="1">
    <source>
        <dbReference type="SAM" id="SignalP"/>
    </source>
</evidence>
<organism evidence="3">
    <name type="scientific">Melampsora larici-populina (strain 98AG31 / pathotype 3-4-7)</name>
    <name type="common">Poplar leaf rust fungus</name>
    <dbReference type="NCBI Taxonomy" id="747676"/>
    <lineage>
        <taxon>Eukaryota</taxon>
        <taxon>Fungi</taxon>
        <taxon>Dikarya</taxon>
        <taxon>Basidiomycota</taxon>
        <taxon>Pucciniomycotina</taxon>
        <taxon>Pucciniomycetes</taxon>
        <taxon>Pucciniales</taxon>
        <taxon>Melampsoraceae</taxon>
        <taxon>Melampsora</taxon>
    </lineage>
</organism>
<evidence type="ECO:0008006" key="4">
    <source>
        <dbReference type="Google" id="ProtNLM"/>
    </source>
</evidence>
<keyword evidence="3" id="KW-1185">Reference proteome</keyword>
<dbReference type="EMBL" id="GL883113">
    <property type="protein sequence ID" value="EGG05388.1"/>
    <property type="molecule type" value="Genomic_DNA"/>
</dbReference>